<organism evidence="1 2">
    <name type="scientific">Dentiscutata erythropus</name>
    <dbReference type="NCBI Taxonomy" id="1348616"/>
    <lineage>
        <taxon>Eukaryota</taxon>
        <taxon>Fungi</taxon>
        <taxon>Fungi incertae sedis</taxon>
        <taxon>Mucoromycota</taxon>
        <taxon>Glomeromycotina</taxon>
        <taxon>Glomeromycetes</taxon>
        <taxon>Diversisporales</taxon>
        <taxon>Gigasporaceae</taxon>
        <taxon>Dentiscutata</taxon>
    </lineage>
</organism>
<gene>
    <name evidence="1" type="ORF">DERYTH_LOCUS18831</name>
</gene>
<accession>A0A9N9NUD2</accession>
<dbReference type="EMBL" id="CAJVPY010019709">
    <property type="protein sequence ID" value="CAG8772633.1"/>
    <property type="molecule type" value="Genomic_DNA"/>
</dbReference>
<reference evidence="1" key="1">
    <citation type="submission" date="2021-06" db="EMBL/GenBank/DDBJ databases">
        <authorList>
            <person name="Kallberg Y."/>
            <person name="Tangrot J."/>
            <person name="Rosling A."/>
        </authorList>
    </citation>
    <scope>NUCLEOTIDE SEQUENCE</scope>
    <source>
        <strain evidence="1">MA453B</strain>
    </source>
</reference>
<dbReference type="AlphaFoldDB" id="A0A9N9NUD2"/>
<dbReference type="Proteomes" id="UP000789405">
    <property type="component" value="Unassembled WGS sequence"/>
</dbReference>
<evidence type="ECO:0000313" key="2">
    <source>
        <dbReference type="Proteomes" id="UP000789405"/>
    </source>
</evidence>
<protein>
    <submittedName>
        <fullName evidence="1">2847_t:CDS:1</fullName>
    </submittedName>
</protein>
<evidence type="ECO:0000313" key="1">
    <source>
        <dbReference type="EMBL" id="CAG8772633.1"/>
    </source>
</evidence>
<dbReference type="OrthoDB" id="10500678at2759"/>
<comment type="caution">
    <text evidence="1">The sequence shown here is derived from an EMBL/GenBank/DDBJ whole genome shotgun (WGS) entry which is preliminary data.</text>
</comment>
<proteinExistence type="predicted"/>
<keyword evidence="2" id="KW-1185">Reference proteome</keyword>
<sequence>KTHGNYTVIVKDKKVSNRQWEYGQLVKSQSSTGNFQTHLNTHGITKPAKVVNAIKQPTISEMVYRAAGQNTHQKEAINYALVE</sequence>
<name>A0A9N9NUD2_9GLOM</name>
<feature type="non-terminal residue" evidence="1">
    <location>
        <position position="1"/>
    </location>
</feature>